<evidence type="ECO:0000256" key="1">
    <source>
        <dbReference type="ARBA" id="ARBA00008005"/>
    </source>
</evidence>
<dbReference type="Proteomes" id="UP000500953">
    <property type="component" value="Chromosome"/>
</dbReference>
<reference evidence="5 6" key="1">
    <citation type="journal article" date="2019" name="ACS Chem. Biol.">
        <title>Identification and Mobilization of a Cryptic Antibiotic Biosynthesis Gene Locus from a Human-Pathogenic Nocardia Isolate.</title>
        <authorList>
            <person name="Herisse M."/>
            <person name="Ishida K."/>
            <person name="Porter J.L."/>
            <person name="Howden B."/>
            <person name="Hertweck C."/>
            <person name="Stinear T.P."/>
            <person name="Pidot S.J."/>
        </authorList>
    </citation>
    <scope>NUCLEOTIDE SEQUENCE [LARGE SCALE GENOMIC DNA]</scope>
    <source>
        <strain evidence="5 6">AUSMDU00012715</strain>
    </source>
</reference>
<evidence type="ECO:0008006" key="7">
    <source>
        <dbReference type="Google" id="ProtNLM"/>
    </source>
</evidence>
<feature type="domain" description="Tail sheath protein subtilisin-like" evidence="3">
    <location>
        <begin position="157"/>
        <end position="292"/>
    </location>
</feature>
<evidence type="ECO:0000259" key="4">
    <source>
        <dbReference type="Pfam" id="PF17482"/>
    </source>
</evidence>
<dbReference type="InterPro" id="IPR052042">
    <property type="entry name" value="Tail_sheath_structural"/>
</dbReference>
<dbReference type="PANTHER" id="PTHR35861:SF1">
    <property type="entry name" value="PHAGE TAIL SHEATH PROTEIN"/>
    <property type="match status" value="1"/>
</dbReference>
<dbReference type="EMBL" id="CP046173">
    <property type="protein sequence ID" value="QIS23412.1"/>
    <property type="molecule type" value="Genomic_DNA"/>
</dbReference>
<dbReference type="Gene3D" id="2.40.10.500">
    <property type="match status" value="1"/>
</dbReference>
<evidence type="ECO:0000313" key="5">
    <source>
        <dbReference type="EMBL" id="QIS23412.1"/>
    </source>
</evidence>
<evidence type="ECO:0000313" key="6">
    <source>
        <dbReference type="Proteomes" id="UP000500953"/>
    </source>
</evidence>
<protein>
    <recommendedName>
        <fullName evidence="7">Phage tail sheath family protein</fullName>
    </recommendedName>
</protein>
<dbReference type="Pfam" id="PF17482">
    <property type="entry name" value="Phage_sheath_1C"/>
    <property type="match status" value="1"/>
</dbReference>
<evidence type="ECO:0000259" key="3">
    <source>
        <dbReference type="Pfam" id="PF04984"/>
    </source>
</evidence>
<dbReference type="Pfam" id="PF01436">
    <property type="entry name" value="NHL"/>
    <property type="match status" value="1"/>
</dbReference>
<dbReference type="PANTHER" id="PTHR35861">
    <property type="match status" value="1"/>
</dbReference>
<organism evidence="5 6">
    <name type="scientific">Nocardia terpenica</name>
    <dbReference type="NCBI Taxonomy" id="455432"/>
    <lineage>
        <taxon>Bacteria</taxon>
        <taxon>Bacillati</taxon>
        <taxon>Actinomycetota</taxon>
        <taxon>Actinomycetes</taxon>
        <taxon>Mycobacteriales</taxon>
        <taxon>Nocardiaceae</taxon>
        <taxon>Nocardia</taxon>
    </lineage>
</organism>
<proteinExistence type="inferred from homology"/>
<evidence type="ECO:0000256" key="2">
    <source>
        <dbReference type="ARBA" id="ARBA00022737"/>
    </source>
</evidence>
<feature type="domain" description="Tail sheath protein C-terminal" evidence="4">
    <location>
        <begin position="294"/>
        <end position="399"/>
    </location>
</feature>
<dbReference type="Pfam" id="PF04984">
    <property type="entry name" value="Phage_sheath_1"/>
    <property type="match status" value="1"/>
</dbReference>
<comment type="similarity">
    <text evidence="1">Belongs to the myoviridae tail sheath protein family.</text>
</comment>
<dbReference type="AlphaFoldDB" id="A0A6G9ZD31"/>
<sequence length="406" mass="44247">MLSLQPFNVFADLDGTLYISNSGNKNVRVVAGGIISTMRLNDSSGTPLTVKRPRSVALGPDGGLYISDGDDHRVWVARTRGFLAQAVYGFFANGGSRCYITRLDLTRPTTGEAVDHALQQLTTVPEISILAAPDVWTLYPPTTDTDPSEKYKGGNLALQKIAQHCADQGTRVAVLDPPPALSPDQAKTWHDSLTLTSQARQYATVYYPWITTSTLTPTPATIPSCGHIAGVWAHTDSARGVHKAPANQALNAVTAPERPLSDTDQGPLNQAGVNCLRAFPGEGTVVWGARTLSDTDDWRYLNVRRYVSFIRDSLQQATNWAVFEPNDERLWAALRRTIAAFLTDQWRTGALQGETAADAFYVVCDDTNNTPDSIRDGVVRCDIGVAIVRPAEFVEFTLTQIIEQPS</sequence>
<name>A0A6G9ZD31_9NOCA</name>
<dbReference type="InterPro" id="IPR035089">
    <property type="entry name" value="Phage_sheath_subtilisin"/>
</dbReference>
<keyword evidence="2" id="KW-0677">Repeat</keyword>
<dbReference type="InterPro" id="IPR020287">
    <property type="entry name" value="Tail_sheath_C"/>
</dbReference>
<gene>
    <name evidence="5" type="ORF">F6W96_38880</name>
</gene>
<dbReference type="SUPFAM" id="SSF63829">
    <property type="entry name" value="Calcium-dependent phosphotriesterase"/>
    <property type="match status" value="1"/>
</dbReference>
<dbReference type="InterPro" id="IPR001258">
    <property type="entry name" value="NHL_repeat"/>
</dbReference>
<dbReference type="Gene3D" id="3.40.50.11780">
    <property type="match status" value="1"/>
</dbReference>
<accession>A0A6G9ZD31</accession>